<keyword evidence="6" id="KW-0411">Iron-sulfur</keyword>
<evidence type="ECO:0000313" key="8">
    <source>
        <dbReference type="Proteomes" id="UP000239415"/>
    </source>
</evidence>
<evidence type="ECO:0000256" key="6">
    <source>
        <dbReference type="ARBA" id="ARBA00023014"/>
    </source>
</evidence>
<dbReference type="PANTHER" id="PTHR30352">
    <property type="entry name" value="PYRUVATE FORMATE-LYASE-ACTIVATING ENZYME"/>
    <property type="match status" value="1"/>
</dbReference>
<dbReference type="GO" id="GO:0004748">
    <property type="term" value="F:ribonucleoside-diphosphate reductase activity, thioredoxin disulfide as acceptor"/>
    <property type="evidence" value="ECO:0007669"/>
    <property type="project" value="TreeGrafter"/>
</dbReference>
<dbReference type="InterPro" id="IPR058240">
    <property type="entry name" value="rSAM_sf"/>
</dbReference>
<dbReference type="GO" id="GO:0046872">
    <property type="term" value="F:metal ion binding"/>
    <property type="evidence" value="ECO:0007669"/>
    <property type="project" value="UniProtKB-KW"/>
</dbReference>
<organism evidence="7 8">
    <name type="scientific">Actinoplanes italicus</name>
    <dbReference type="NCBI Taxonomy" id="113567"/>
    <lineage>
        <taxon>Bacteria</taxon>
        <taxon>Bacillati</taxon>
        <taxon>Actinomycetota</taxon>
        <taxon>Actinomycetes</taxon>
        <taxon>Micromonosporales</taxon>
        <taxon>Micromonosporaceae</taxon>
        <taxon>Actinoplanes</taxon>
    </lineage>
</organism>
<reference evidence="7 8" key="1">
    <citation type="submission" date="2018-03" db="EMBL/GenBank/DDBJ databases">
        <title>Genomic Encyclopedia of Archaeal and Bacterial Type Strains, Phase II (KMG-II): from individual species to whole genera.</title>
        <authorList>
            <person name="Goeker M."/>
        </authorList>
    </citation>
    <scope>NUCLEOTIDE SEQUENCE [LARGE SCALE GENOMIC DNA]</scope>
    <source>
        <strain evidence="7 8">DSM 43146</strain>
    </source>
</reference>
<comment type="cofactor">
    <cofactor evidence="1">
        <name>[4Fe-4S] cluster</name>
        <dbReference type="ChEBI" id="CHEBI:49883"/>
    </cofactor>
</comment>
<dbReference type="OrthoDB" id="9782387at2"/>
<dbReference type="PANTHER" id="PTHR30352:SF2">
    <property type="entry name" value="ANAEROBIC RIBONUCLEOSIDE-TRIPHOSPHATE REDUCTASE-ACTIVATING PROTEIN"/>
    <property type="match status" value="1"/>
</dbReference>
<dbReference type="InterPro" id="IPR007197">
    <property type="entry name" value="rSAM"/>
</dbReference>
<dbReference type="Gene3D" id="3.20.20.70">
    <property type="entry name" value="Aldolase class I"/>
    <property type="match status" value="1"/>
</dbReference>
<evidence type="ECO:0000256" key="4">
    <source>
        <dbReference type="ARBA" id="ARBA00022723"/>
    </source>
</evidence>
<keyword evidence="2" id="KW-0004">4Fe-4S</keyword>
<evidence type="ECO:0000256" key="5">
    <source>
        <dbReference type="ARBA" id="ARBA00023004"/>
    </source>
</evidence>
<dbReference type="SUPFAM" id="SSF102114">
    <property type="entry name" value="Radical SAM enzymes"/>
    <property type="match status" value="1"/>
</dbReference>
<name>A0A2T0K337_9ACTN</name>
<comment type="caution">
    <text evidence="7">The sequence shown here is derived from an EMBL/GenBank/DDBJ whole genome shotgun (WGS) entry which is preliminary data.</text>
</comment>
<evidence type="ECO:0000256" key="1">
    <source>
        <dbReference type="ARBA" id="ARBA00001966"/>
    </source>
</evidence>
<keyword evidence="5" id="KW-0408">Iron</keyword>
<gene>
    <name evidence="7" type="ORF">CLV67_11617</name>
</gene>
<dbReference type="AlphaFoldDB" id="A0A2T0K337"/>
<proteinExistence type="predicted"/>
<sequence length="238" mass="26186">MTGPVLRVSRSHFPVTALGPGTRLGIWLQGCPLACPGCMSLDTWDPAGGHAVPVDELAARWRDAARRGATGLTVSGGEPLTQPEPLVALLDAVHRSRGETPIEPDILMFTGYSPEELDDRQREAASYADVLITGRYEAARPTRLAWRGSANQRMVVQSDLGRRRYAPYLDLEPERPALQVMADGDGVWIVGVPLRGTLPRLERELRHHGLDPEAVTWRPVRQYRATRKGSGREDGETP</sequence>
<evidence type="ECO:0000256" key="3">
    <source>
        <dbReference type="ARBA" id="ARBA00022691"/>
    </source>
</evidence>
<dbReference type="GO" id="GO:0051539">
    <property type="term" value="F:4 iron, 4 sulfur cluster binding"/>
    <property type="evidence" value="ECO:0007669"/>
    <property type="project" value="UniProtKB-KW"/>
</dbReference>
<keyword evidence="4" id="KW-0479">Metal-binding</keyword>
<dbReference type="InterPro" id="IPR013785">
    <property type="entry name" value="Aldolase_TIM"/>
</dbReference>
<keyword evidence="3" id="KW-0949">S-adenosyl-L-methionine</keyword>
<keyword evidence="8" id="KW-1185">Reference proteome</keyword>
<evidence type="ECO:0000313" key="7">
    <source>
        <dbReference type="EMBL" id="PRX17241.1"/>
    </source>
</evidence>
<dbReference type="InterPro" id="IPR034457">
    <property type="entry name" value="Organic_radical-activating"/>
</dbReference>
<evidence type="ECO:0000256" key="2">
    <source>
        <dbReference type="ARBA" id="ARBA00022485"/>
    </source>
</evidence>
<dbReference type="Pfam" id="PF13353">
    <property type="entry name" value="Fer4_12"/>
    <property type="match status" value="1"/>
</dbReference>
<dbReference type="RefSeq" id="WP_106325299.1">
    <property type="nucleotide sequence ID" value="NZ_BOMO01000149.1"/>
</dbReference>
<accession>A0A2T0K337</accession>
<dbReference type="Proteomes" id="UP000239415">
    <property type="component" value="Unassembled WGS sequence"/>
</dbReference>
<protein>
    <submittedName>
        <fullName evidence="7">Anaerobic ribonucleoside-triphosphate reductase activating protein</fullName>
    </submittedName>
</protein>
<dbReference type="EMBL" id="PVMZ01000016">
    <property type="protein sequence ID" value="PRX17241.1"/>
    <property type="molecule type" value="Genomic_DNA"/>
</dbReference>
<dbReference type="SFLD" id="SFLDS00029">
    <property type="entry name" value="Radical_SAM"/>
    <property type="match status" value="1"/>
</dbReference>